<feature type="region of interest" description="Disordered" evidence="1">
    <location>
        <begin position="1"/>
        <end position="20"/>
    </location>
</feature>
<sequence length="62" mass="7048">MSRDQKAMINNASMSEETEQDCVECAAQALEEQDVEKTPADRPKGKIANELVLARWMDGWMF</sequence>
<dbReference type="InterPro" id="IPR037177">
    <property type="entry name" value="DLC_sf"/>
</dbReference>
<organism evidence="2 3">
    <name type="scientific">Neovison vison</name>
    <name type="common">American mink</name>
    <name type="synonym">Mustela vison</name>
    <dbReference type="NCBI Taxonomy" id="452646"/>
    <lineage>
        <taxon>Eukaryota</taxon>
        <taxon>Metazoa</taxon>
        <taxon>Chordata</taxon>
        <taxon>Craniata</taxon>
        <taxon>Vertebrata</taxon>
        <taxon>Euteleostomi</taxon>
        <taxon>Mammalia</taxon>
        <taxon>Eutheria</taxon>
        <taxon>Laurasiatheria</taxon>
        <taxon>Carnivora</taxon>
        <taxon>Caniformia</taxon>
        <taxon>Musteloidea</taxon>
        <taxon>Mustelidae</taxon>
        <taxon>Mustelinae</taxon>
        <taxon>Neogale</taxon>
    </lineage>
</organism>
<dbReference type="GO" id="GO:0030286">
    <property type="term" value="C:dynein complex"/>
    <property type="evidence" value="ECO:0007669"/>
    <property type="project" value="InterPro"/>
</dbReference>
<dbReference type="GO" id="GO:0007017">
    <property type="term" value="P:microtubule-based process"/>
    <property type="evidence" value="ECO:0007669"/>
    <property type="project" value="InterPro"/>
</dbReference>
<evidence type="ECO:0000313" key="3">
    <source>
        <dbReference type="Proteomes" id="UP000694425"/>
    </source>
</evidence>
<evidence type="ECO:0000313" key="2">
    <source>
        <dbReference type="Ensembl" id="ENSNVIP00000001895.1"/>
    </source>
</evidence>
<dbReference type="Proteomes" id="UP000694425">
    <property type="component" value="Unplaced"/>
</dbReference>
<accession>A0A8C7A4R9</accession>
<dbReference type="SUPFAM" id="SSF54648">
    <property type="entry name" value="DLC"/>
    <property type="match status" value="1"/>
</dbReference>
<dbReference type="AlphaFoldDB" id="A0A8C7A4R9"/>
<name>A0A8C7A4R9_NEOVI</name>
<keyword evidence="3" id="KW-1185">Reference proteome</keyword>
<evidence type="ECO:0000256" key="1">
    <source>
        <dbReference type="SAM" id="MobiDB-lite"/>
    </source>
</evidence>
<protein>
    <submittedName>
        <fullName evidence="2">Uncharacterized protein</fullName>
    </submittedName>
</protein>
<reference evidence="2" key="1">
    <citation type="submission" date="2025-08" db="UniProtKB">
        <authorList>
            <consortium name="Ensembl"/>
        </authorList>
    </citation>
    <scope>IDENTIFICATION</scope>
</reference>
<dbReference type="Gene3D" id="3.30.740.10">
    <property type="entry name" value="Protein Inhibitor Of Neuronal Nitric Oxide Synthase"/>
    <property type="match status" value="1"/>
</dbReference>
<reference evidence="2" key="2">
    <citation type="submission" date="2025-09" db="UniProtKB">
        <authorList>
            <consortium name="Ensembl"/>
        </authorList>
    </citation>
    <scope>IDENTIFICATION</scope>
</reference>
<dbReference type="Ensembl" id="ENSNVIT00000002198.1">
    <property type="protein sequence ID" value="ENSNVIP00000001895.1"/>
    <property type="gene ID" value="ENSNVIG00000001541.1"/>
</dbReference>
<proteinExistence type="predicted"/>